<evidence type="ECO:0000313" key="2">
    <source>
        <dbReference type="Proteomes" id="UP001054945"/>
    </source>
</evidence>
<gene>
    <name evidence="1" type="ORF">CEXT_522821</name>
</gene>
<protein>
    <submittedName>
        <fullName evidence="1">Uncharacterized protein</fullName>
    </submittedName>
</protein>
<reference evidence="1 2" key="1">
    <citation type="submission" date="2021-06" db="EMBL/GenBank/DDBJ databases">
        <title>Caerostris extrusa draft genome.</title>
        <authorList>
            <person name="Kono N."/>
            <person name="Arakawa K."/>
        </authorList>
    </citation>
    <scope>NUCLEOTIDE SEQUENCE [LARGE SCALE GENOMIC DNA]</scope>
</reference>
<keyword evidence="2" id="KW-1185">Reference proteome</keyword>
<proteinExistence type="predicted"/>
<comment type="caution">
    <text evidence="1">The sequence shown here is derived from an EMBL/GenBank/DDBJ whole genome shotgun (WGS) entry which is preliminary data.</text>
</comment>
<dbReference type="EMBL" id="BPLR01021194">
    <property type="protein sequence ID" value="GIX86993.1"/>
    <property type="molecule type" value="Genomic_DNA"/>
</dbReference>
<organism evidence="1 2">
    <name type="scientific">Caerostris extrusa</name>
    <name type="common">Bark spider</name>
    <name type="synonym">Caerostris bankana</name>
    <dbReference type="NCBI Taxonomy" id="172846"/>
    <lineage>
        <taxon>Eukaryota</taxon>
        <taxon>Metazoa</taxon>
        <taxon>Ecdysozoa</taxon>
        <taxon>Arthropoda</taxon>
        <taxon>Chelicerata</taxon>
        <taxon>Arachnida</taxon>
        <taxon>Araneae</taxon>
        <taxon>Araneomorphae</taxon>
        <taxon>Entelegynae</taxon>
        <taxon>Araneoidea</taxon>
        <taxon>Araneidae</taxon>
        <taxon>Caerostris</taxon>
    </lineage>
</organism>
<sequence length="91" mass="10516">MEDMAIIAFPATFDMHFTRQYDILANLDVASQKGTNSFTIIYQVTRGTVLKTPRLLKDNLSSKLTILKYIAQLQITHHHYRWYLGTARDLA</sequence>
<name>A0AAV4NRG0_CAEEX</name>
<dbReference type="Proteomes" id="UP001054945">
    <property type="component" value="Unassembled WGS sequence"/>
</dbReference>
<evidence type="ECO:0000313" key="1">
    <source>
        <dbReference type="EMBL" id="GIX86993.1"/>
    </source>
</evidence>
<accession>A0AAV4NRG0</accession>
<dbReference type="AlphaFoldDB" id="A0AAV4NRG0"/>